<name>A0AAD9YWR5_COLKA</name>
<evidence type="ECO:0000313" key="4">
    <source>
        <dbReference type="Proteomes" id="UP001281614"/>
    </source>
</evidence>
<feature type="domain" description="BTB" evidence="2">
    <location>
        <begin position="22"/>
        <end position="90"/>
    </location>
</feature>
<proteinExistence type="predicted"/>
<dbReference type="Gene3D" id="3.30.710.10">
    <property type="entry name" value="Potassium Channel Kv1.1, Chain A"/>
    <property type="match status" value="1"/>
</dbReference>
<sequence>MANQSQQDTNLGLEVSFSEPQTSVTLQCGDKTFVFNKAILTQYSEFFAAGLKDATAAECEANTITFNDIDPEHLDAYLQFVYCRSVSENLLKERIEALGEHKKLVFLVKVWQVSNRFQSKALCTALGAQIAKLGYTRKFASENDRAWWVKNVKAAFDAFDEHADGQVKLRGQMMKQLVVDFPSNHIHSILGLADLSPEFIGELWKALSAQFFETERLLRNSQQRVASLESNLQEWRNRVGELEDKVEELEEDRDY</sequence>
<protein>
    <recommendedName>
        <fullName evidence="2">BTB domain-containing protein</fullName>
    </recommendedName>
</protein>
<evidence type="ECO:0000313" key="3">
    <source>
        <dbReference type="EMBL" id="KAK2779742.1"/>
    </source>
</evidence>
<organism evidence="3 4">
    <name type="scientific">Colletotrichum kahawae</name>
    <name type="common">Coffee berry disease fungus</name>
    <dbReference type="NCBI Taxonomy" id="34407"/>
    <lineage>
        <taxon>Eukaryota</taxon>
        <taxon>Fungi</taxon>
        <taxon>Dikarya</taxon>
        <taxon>Ascomycota</taxon>
        <taxon>Pezizomycotina</taxon>
        <taxon>Sordariomycetes</taxon>
        <taxon>Hypocreomycetidae</taxon>
        <taxon>Glomerellales</taxon>
        <taxon>Glomerellaceae</taxon>
        <taxon>Colletotrichum</taxon>
        <taxon>Colletotrichum gloeosporioides species complex</taxon>
    </lineage>
</organism>
<dbReference type="SUPFAM" id="SSF54695">
    <property type="entry name" value="POZ domain"/>
    <property type="match status" value="1"/>
</dbReference>
<dbReference type="InterPro" id="IPR011333">
    <property type="entry name" value="SKP1/BTB/POZ_sf"/>
</dbReference>
<dbReference type="PROSITE" id="PS50097">
    <property type="entry name" value="BTB"/>
    <property type="match status" value="1"/>
</dbReference>
<keyword evidence="4" id="KW-1185">Reference proteome</keyword>
<dbReference type="Pfam" id="PF00651">
    <property type="entry name" value="BTB"/>
    <property type="match status" value="1"/>
</dbReference>
<dbReference type="SMART" id="SM00225">
    <property type="entry name" value="BTB"/>
    <property type="match status" value="1"/>
</dbReference>
<dbReference type="Proteomes" id="UP001281614">
    <property type="component" value="Unassembled WGS sequence"/>
</dbReference>
<feature type="coiled-coil region" evidence="1">
    <location>
        <begin position="218"/>
        <end position="252"/>
    </location>
</feature>
<dbReference type="AlphaFoldDB" id="A0AAD9YWR5"/>
<dbReference type="InterPro" id="IPR000210">
    <property type="entry name" value="BTB/POZ_dom"/>
</dbReference>
<accession>A0AAD9YWR5</accession>
<evidence type="ECO:0000259" key="2">
    <source>
        <dbReference type="PROSITE" id="PS50097"/>
    </source>
</evidence>
<dbReference type="CDD" id="cd18186">
    <property type="entry name" value="BTB_POZ_ZBTB_KLHL-like"/>
    <property type="match status" value="1"/>
</dbReference>
<gene>
    <name evidence="3" type="ORF">CKAH01_03090</name>
</gene>
<evidence type="ECO:0000256" key="1">
    <source>
        <dbReference type="SAM" id="Coils"/>
    </source>
</evidence>
<dbReference type="EMBL" id="VYYT01000002">
    <property type="protein sequence ID" value="KAK2779742.1"/>
    <property type="molecule type" value="Genomic_DNA"/>
</dbReference>
<comment type="caution">
    <text evidence="3">The sequence shown here is derived from an EMBL/GenBank/DDBJ whole genome shotgun (WGS) entry which is preliminary data.</text>
</comment>
<reference evidence="3" key="1">
    <citation type="submission" date="2023-02" db="EMBL/GenBank/DDBJ databases">
        <title>Colletotrichum kahawae CIFC_Que2 genome sequencing and assembly.</title>
        <authorList>
            <person name="Baroncelli R."/>
        </authorList>
    </citation>
    <scope>NUCLEOTIDE SEQUENCE</scope>
    <source>
        <strain evidence="3">CIFC_Que2</strain>
    </source>
</reference>
<keyword evidence="1" id="KW-0175">Coiled coil</keyword>